<organism evidence="1 2">
    <name type="scientific">Gossypium barbadense</name>
    <name type="common">Sea Island cotton</name>
    <name type="synonym">Hibiscus barbadensis</name>
    <dbReference type="NCBI Taxonomy" id="3634"/>
    <lineage>
        <taxon>Eukaryota</taxon>
        <taxon>Viridiplantae</taxon>
        <taxon>Streptophyta</taxon>
        <taxon>Embryophyta</taxon>
        <taxon>Tracheophyta</taxon>
        <taxon>Spermatophyta</taxon>
        <taxon>Magnoliopsida</taxon>
        <taxon>eudicotyledons</taxon>
        <taxon>Gunneridae</taxon>
        <taxon>Pentapetalae</taxon>
        <taxon>rosids</taxon>
        <taxon>malvids</taxon>
        <taxon>Malvales</taxon>
        <taxon>Malvaceae</taxon>
        <taxon>Malvoideae</taxon>
        <taxon>Gossypium</taxon>
    </lineage>
</organism>
<evidence type="ECO:0000313" key="1">
    <source>
        <dbReference type="EMBL" id="KAB2033867.1"/>
    </source>
</evidence>
<name>A0A5J5RRZ5_GOSBA</name>
<gene>
    <name evidence="1" type="ORF">ES319_D04G046400v1</name>
</gene>
<reference evidence="2" key="1">
    <citation type="journal article" date="2020" name="Nat. Genet.">
        <title>Genomic diversifications of five Gossypium allopolyploid species and their impact on cotton improvement.</title>
        <authorList>
            <person name="Chen Z.J."/>
            <person name="Sreedasyam A."/>
            <person name="Ando A."/>
            <person name="Song Q."/>
            <person name="De Santiago L.M."/>
            <person name="Hulse-Kemp A.M."/>
            <person name="Ding M."/>
            <person name="Ye W."/>
            <person name="Kirkbride R.C."/>
            <person name="Jenkins J."/>
            <person name="Plott C."/>
            <person name="Lovell J."/>
            <person name="Lin Y.M."/>
            <person name="Vaughn R."/>
            <person name="Liu B."/>
            <person name="Simpson S."/>
            <person name="Scheffler B.E."/>
            <person name="Wen L."/>
            <person name="Saski C.A."/>
            <person name="Grover C.E."/>
            <person name="Hu G."/>
            <person name="Conover J.L."/>
            <person name="Carlson J.W."/>
            <person name="Shu S."/>
            <person name="Boston L.B."/>
            <person name="Williams M."/>
            <person name="Peterson D.G."/>
            <person name="McGee K."/>
            <person name="Jones D.C."/>
            <person name="Wendel J.F."/>
            <person name="Stelly D.M."/>
            <person name="Grimwood J."/>
            <person name="Schmutz J."/>
        </authorList>
    </citation>
    <scope>NUCLEOTIDE SEQUENCE [LARGE SCALE GENOMIC DNA]</scope>
    <source>
        <strain evidence="2">cv. 3-79</strain>
    </source>
</reference>
<accession>A0A5J5RRZ5</accession>
<dbReference type="Proteomes" id="UP000327439">
    <property type="component" value="Chromosome D04"/>
</dbReference>
<evidence type="ECO:0000313" key="2">
    <source>
        <dbReference type="Proteomes" id="UP000327439"/>
    </source>
</evidence>
<dbReference type="AlphaFoldDB" id="A0A5J5RRZ5"/>
<keyword evidence="2" id="KW-1185">Reference proteome</keyword>
<proteinExistence type="predicted"/>
<sequence length="64" mass="7326">MVPTLIWHTSFVVGQFQKIWFLSSFGPRHLGILASSDLDILINCPRQGSLQNFLCGIHTFKDHR</sequence>
<protein>
    <submittedName>
        <fullName evidence="1">Uncharacterized protein</fullName>
    </submittedName>
</protein>
<dbReference type="EMBL" id="CM018218">
    <property type="protein sequence ID" value="KAB2033867.1"/>
    <property type="molecule type" value="Genomic_DNA"/>
</dbReference>